<dbReference type="InterPro" id="IPR005275">
    <property type="entry name" value="Lfuc_symporter_FucP"/>
</dbReference>
<dbReference type="GO" id="GO:0005886">
    <property type="term" value="C:plasma membrane"/>
    <property type="evidence" value="ECO:0007669"/>
    <property type="project" value="UniProtKB-SubCell"/>
</dbReference>
<name>A0A967ASC6_9FLAO</name>
<feature type="transmembrane region" description="Helical" evidence="6">
    <location>
        <begin position="342"/>
        <end position="364"/>
    </location>
</feature>
<dbReference type="Proteomes" id="UP000707206">
    <property type="component" value="Unassembled WGS sequence"/>
</dbReference>
<reference evidence="7" key="1">
    <citation type="submission" date="2019-07" db="EMBL/GenBank/DDBJ databases">
        <authorList>
            <person name="De-Chao Zhang Q."/>
        </authorList>
    </citation>
    <scope>NUCLEOTIDE SEQUENCE</scope>
    <source>
        <strain evidence="7">TP-CH-4</strain>
    </source>
</reference>
<feature type="transmembrane region" description="Helical" evidence="6">
    <location>
        <begin position="248"/>
        <end position="269"/>
    </location>
</feature>
<dbReference type="NCBIfam" id="TIGR00885">
    <property type="entry name" value="fucP"/>
    <property type="match status" value="1"/>
</dbReference>
<feature type="transmembrane region" description="Helical" evidence="6">
    <location>
        <begin position="85"/>
        <end position="102"/>
    </location>
</feature>
<keyword evidence="3 6" id="KW-0812">Transmembrane</keyword>
<feature type="transmembrane region" description="Helical" evidence="6">
    <location>
        <begin position="415"/>
        <end position="434"/>
    </location>
</feature>
<evidence type="ECO:0000256" key="3">
    <source>
        <dbReference type="ARBA" id="ARBA00022692"/>
    </source>
</evidence>
<gene>
    <name evidence="7" type="primary">fucP</name>
    <name evidence="7" type="ORF">FK220_004475</name>
</gene>
<feature type="transmembrane region" description="Helical" evidence="6">
    <location>
        <begin position="14"/>
        <end position="31"/>
    </location>
</feature>
<dbReference type="SUPFAM" id="SSF103473">
    <property type="entry name" value="MFS general substrate transporter"/>
    <property type="match status" value="1"/>
</dbReference>
<dbReference type="EMBL" id="VIKU02000001">
    <property type="protein sequence ID" value="NHF58580.1"/>
    <property type="molecule type" value="Genomic_DNA"/>
</dbReference>
<dbReference type="Pfam" id="PF07690">
    <property type="entry name" value="MFS_1"/>
    <property type="match status" value="1"/>
</dbReference>
<reference evidence="7" key="2">
    <citation type="submission" date="2020-03" db="EMBL/GenBank/DDBJ databases">
        <title>Flavobacteriaceae bacterium strain TP-CH-4, a member of the family Flavobacteriaceae isolated from a deep-sea seamount.</title>
        <authorList>
            <person name="Zhang D.-C."/>
        </authorList>
    </citation>
    <scope>NUCLEOTIDE SEQUENCE</scope>
    <source>
        <strain evidence="7">TP-CH-4</strain>
    </source>
</reference>
<feature type="transmembrane region" description="Helical" evidence="6">
    <location>
        <begin position="318"/>
        <end position="336"/>
    </location>
</feature>
<dbReference type="AlphaFoldDB" id="A0A967ASC6"/>
<dbReference type="GO" id="GO:0015535">
    <property type="term" value="F:fucose:proton symporter activity"/>
    <property type="evidence" value="ECO:0007669"/>
    <property type="project" value="InterPro"/>
</dbReference>
<keyword evidence="5 6" id="KW-0472">Membrane</keyword>
<keyword evidence="8" id="KW-1185">Reference proteome</keyword>
<comment type="caution">
    <text evidence="7">The sequence shown here is derived from an EMBL/GenBank/DDBJ whole genome shotgun (WGS) entry which is preliminary data.</text>
</comment>
<evidence type="ECO:0000256" key="1">
    <source>
        <dbReference type="ARBA" id="ARBA00004429"/>
    </source>
</evidence>
<organism evidence="7 8">
    <name type="scientific">Pelagihabitans pacificus</name>
    <dbReference type="NCBI Taxonomy" id="2696054"/>
    <lineage>
        <taxon>Bacteria</taxon>
        <taxon>Pseudomonadati</taxon>
        <taxon>Bacteroidota</taxon>
        <taxon>Flavobacteriia</taxon>
        <taxon>Flavobacteriales</taxon>
        <taxon>Flavobacteriaceae</taxon>
        <taxon>Pelagihabitans</taxon>
    </lineage>
</organism>
<evidence type="ECO:0000313" key="7">
    <source>
        <dbReference type="EMBL" id="NHF58580.1"/>
    </source>
</evidence>
<dbReference type="PANTHER" id="PTHR43702:SF11">
    <property type="entry name" value="L-FUCOSE-PROTON SYMPORTER"/>
    <property type="match status" value="1"/>
</dbReference>
<protein>
    <submittedName>
        <fullName evidence="7">L-fucose:H+ symporter permease</fullName>
    </submittedName>
</protein>
<sequence>MSETSHIPVVRKQLLFPFIAITSLFFLWGIANDLTNPMVSAFKKVMPELSNFEAALVQLAFYGGYATMAIPAALFIRKYSYKKGILLGLVLYATGAFLFYPAAAYEEFGFFLASLYILTFGLAFLETTSNPFILSMGDAETATRRLNLSQAFNPMGSLLGMLVAQLFVIQSLKSDDYSAEAYAALSVAEKAGIRENDLNIISFPYIALGILVVIILLVIALTKFPLFREESKMSLKTSFSKLIRNRRYYEGVLAQAFYVGAQIMCWTFIFQYVDHLNDSRGPDEQLTATWYNMAAMALFLSGRWLCTWLLKYIKGPRLMLFFALAGILFAAGTILLPGTAGLYSLVAISACMSLMFPTIYGIALKGMGDEAKLGSAGLVMAIVGGALMPPLQAAILDWGGPGFSEVMVAGSIPEVKFSFILPLLCLAVVAIYSFRSLNVSD</sequence>
<dbReference type="Gene3D" id="1.20.1250.20">
    <property type="entry name" value="MFS general substrate transporter like domains"/>
    <property type="match status" value="2"/>
</dbReference>
<feature type="transmembrane region" description="Helical" evidence="6">
    <location>
        <begin position="376"/>
        <end position="395"/>
    </location>
</feature>
<keyword evidence="2" id="KW-1003">Cell membrane</keyword>
<dbReference type="InterPro" id="IPR011701">
    <property type="entry name" value="MFS"/>
</dbReference>
<accession>A0A967ASC6</accession>
<proteinExistence type="predicted"/>
<evidence type="ECO:0000313" key="8">
    <source>
        <dbReference type="Proteomes" id="UP000707206"/>
    </source>
</evidence>
<evidence type="ECO:0000256" key="2">
    <source>
        <dbReference type="ARBA" id="ARBA00022475"/>
    </source>
</evidence>
<feature type="transmembrane region" description="Helical" evidence="6">
    <location>
        <begin position="146"/>
        <end position="168"/>
    </location>
</feature>
<feature type="transmembrane region" description="Helical" evidence="6">
    <location>
        <begin position="289"/>
        <end position="306"/>
    </location>
</feature>
<dbReference type="RefSeq" id="WP_152573064.1">
    <property type="nucleotide sequence ID" value="NZ_VIKU02000001.1"/>
</dbReference>
<evidence type="ECO:0000256" key="4">
    <source>
        <dbReference type="ARBA" id="ARBA00022989"/>
    </source>
</evidence>
<dbReference type="InterPro" id="IPR036259">
    <property type="entry name" value="MFS_trans_sf"/>
</dbReference>
<evidence type="ECO:0000256" key="5">
    <source>
        <dbReference type="ARBA" id="ARBA00023136"/>
    </source>
</evidence>
<dbReference type="CDD" id="cd17394">
    <property type="entry name" value="MFS_FucP_like"/>
    <property type="match status" value="1"/>
</dbReference>
<evidence type="ECO:0000256" key="6">
    <source>
        <dbReference type="SAM" id="Phobius"/>
    </source>
</evidence>
<dbReference type="PANTHER" id="PTHR43702">
    <property type="entry name" value="L-FUCOSE-PROTON SYMPORTER"/>
    <property type="match status" value="1"/>
</dbReference>
<feature type="transmembrane region" description="Helical" evidence="6">
    <location>
        <begin position="108"/>
        <end position="125"/>
    </location>
</feature>
<comment type="subcellular location">
    <subcellularLocation>
        <location evidence="1">Cell inner membrane</location>
        <topology evidence="1">Multi-pass membrane protein</topology>
    </subcellularLocation>
</comment>
<keyword evidence="4 6" id="KW-1133">Transmembrane helix</keyword>
<dbReference type="InterPro" id="IPR050375">
    <property type="entry name" value="MFS_TsgA-like"/>
</dbReference>
<feature type="transmembrane region" description="Helical" evidence="6">
    <location>
        <begin position="205"/>
        <end position="227"/>
    </location>
</feature>
<feature type="transmembrane region" description="Helical" evidence="6">
    <location>
        <begin position="55"/>
        <end position="76"/>
    </location>
</feature>